<dbReference type="PROSITE" id="PS01159">
    <property type="entry name" value="WW_DOMAIN_1"/>
    <property type="match status" value="1"/>
</dbReference>
<dbReference type="EnsemblProtists" id="PYU1_T008883">
    <property type="protein sequence ID" value="PYU1_T008883"/>
    <property type="gene ID" value="PYU1_G008865"/>
</dbReference>
<dbReference type="SUPFAM" id="SSF51045">
    <property type="entry name" value="WW domain"/>
    <property type="match status" value="1"/>
</dbReference>
<dbReference type="PANTHER" id="PTHR21715">
    <property type="entry name" value="RH04127P"/>
    <property type="match status" value="1"/>
</dbReference>
<dbReference type="Gene3D" id="1.10.287.1490">
    <property type="match status" value="2"/>
</dbReference>
<feature type="coiled-coil region" evidence="1">
    <location>
        <begin position="1494"/>
        <end position="1592"/>
    </location>
</feature>
<feature type="region of interest" description="Disordered" evidence="2">
    <location>
        <begin position="1733"/>
        <end position="1760"/>
    </location>
</feature>
<dbReference type="SUPFAM" id="SSF57997">
    <property type="entry name" value="Tropomyosin"/>
    <property type="match status" value="1"/>
</dbReference>
<dbReference type="InterPro" id="IPR036020">
    <property type="entry name" value="WW_dom_sf"/>
</dbReference>
<dbReference type="VEuPathDB" id="FungiDB:PYU1_G008865"/>
<reference evidence="5" key="1">
    <citation type="journal article" date="2010" name="Genome Biol.">
        <title>Genome sequence of the necrotrophic plant pathogen Pythium ultimum reveals original pathogenicity mechanisms and effector repertoire.</title>
        <authorList>
            <person name="Levesque C.A."/>
            <person name="Brouwer H."/>
            <person name="Cano L."/>
            <person name="Hamilton J.P."/>
            <person name="Holt C."/>
            <person name="Huitema E."/>
            <person name="Raffaele S."/>
            <person name="Robideau G.P."/>
            <person name="Thines M."/>
            <person name="Win J."/>
            <person name="Zerillo M.M."/>
            <person name="Beakes G.W."/>
            <person name="Boore J.L."/>
            <person name="Busam D."/>
            <person name="Dumas B."/>
            <person name="Ferriera S."/>
            <person name="Fuerstenberg S.I."/>
            <person name="Gachon C.M."/>
            <person name="Gaulin E."/>
            <person name="Govers F."/>
            <person name="Grenville-Briggs L."/>
            <person name="Horner N."/>
            <person name="Hostetler J."/>
            <person name="Jiang R.H."/>
            <person name="Johnson J."/>
            <person name="Krajaejun T."/>
            <person name="Lin H."/>
            <person name="Meijer H.J."/>
            <person name="Moore B."/>
            <person name="Morris P."/>
            <person name="Phuntmart V."/>
            <person name="Puiu D."/>
            <person name="Shetty J."/>
            <person name="Stajich J.E."/>
            <person name="Tripathy S."/>
            <person name="Wawra S."/>
            <person name="van West P."/>
            <person name="Whitty B.R."/>
            <person name="Coutinho P.M."/>
            <person name="Henrissat B."/>
            <person name="Martin F."/>
            <person name="Thomas P.D."/>
            <person name="Tyler B.M."/>
            <person name="De Vries R.P."/>
            <person name="Kamoun S."/>
            <person name="Yandell M."/>
            <person name="Tisserat N."/>
            <person name="Buell C.R."/>
        </authorList>
    </citation>
    <scope>NUCLEOTIDE SEQUENCE</scope>
    <source>
        <strain evidence="5">DAOM:BR144</strain>
    </source>
</reference>
<organism evidence="4 5">
    <name type="scientific">Globisporangium ultimum (strain ATCC 200006 / CBS 805.95 / DAOM BR144)</name>
    <name type="common">Pythium ultimum</name>
    <dbReference type="NCBI Taxonomy" id="431595"/>
    <lineage>
        <taxon>Eukaryota</taxon>
        <taxon>Sar</taxon>
        <taxon>Stramenopiles</taxon>
        <taxon>Oomycota</taxon>
        <taxon>Peronosporomycetes</taxon>
        <taxon>Pythiales</taxon>
        <taxon>Pythiaceae</taxon>
        <taxon>Globisporangium</taxon>
    </lineage>
</organism>
<feature type="region of interest" description="Disordered" evidence="2">
    <location>
        <begin position="1633"/>
        <end position="1708"/>
    </location>
</feature>
<dbReference type="Pfam" id="PF00397">
    <property type="entry name" value="WW"/>
    <property type="match status" value="1"/>
</dbReference>
<feature type="region of interest" description="Disordered" evidence="2">
    <location>
        <begin position="1879"/>
        <end position="1898"/>
    </location>
</feature>
<feature type="compositionally biased region" description="Gly residues" evidence="2">
    <location>
        <begin position="189"/>
        <end position="214"/>
    </location>
</feature>
<dbReference type="Proteomes" id="UP000019132">
    <property type="component" value="Unassembled WGS sequence"/>
</dbReference>
<name>K3WV85_GLOUD</name>
<feature type="coiled-coil region" evidence="1">
    <location>
        <begin position="1294"/>
        <end position="1349"/>
    </location>
</feature>
<feature type="coiled-coil region" evidence="1">
    <location>
        <begin position="1055"/>
        <end position="1268"/>
    </location>
</feature>
<feature type="compositionally biased region" description="Polar residues" evidence="2">
    <location>
        <begin position="1600"/>
        <end position="1615"/>
    </location>
</feature>
<dbReference type="PROSITE" id="PS50020">
    <property type="entry name" value="WW_DOMAIN_2"/>
    <property type="match status" value="1"/>
</dbReference>
<dbReference type="InterPro" id="IPR053233">
    <property type="entry name" value="ABRA-related"/>
</dbReference>
<evidence type="ECO:0000256" key="1">
    <source>
        <dbReference type="SAM" id="Coils"/>
    </source>
</evidence>
<feature type="coiled-coil region" evidence="1">
    <location>
        <begin position="519"/>
        <end position="1019"/>
    </location>
</feature>
<feature type="coiled-coil region" evidence="1">
    <location>
        <begin position="1392"/>
        <end position="1419"/>
    </location>
</feature>
<feature type="compositionally biased region" description="Basic residues" evidence="2">
    <location>
        <begin position="1689"/>
        <end position="1698"/>
    </location>
</feature>
<dbReference type="HOGENOM" id="CLU_236146_0_0_1"/>
<feature type="compositionally biased region" description="Acidic residues" evidence="2">
    <location>
        <begin position="227"/>
        <end position="236"/>
    </location>
</feature>
<dbReference type="InParanoid" id="K3WV85"/>
<dbReference type="SMART" id="SM00456">
    <property type="entry name" value="WW"/>
    <property type="match status" value="1"/>
</dbReference>
<dbReference type="InterPro" id="IPR001202">
    <property type="entry name" value="WW_dom"/>
</dbReference>
<feature type="compositionally biased region" description="Polar residues" evidence="2">
    <location>
        <begin position="1658"/>
        <end position="1672"/>
    </location>
</feature>
<proteinExistence type="predicted"/>
<feature type="compositionally biased region" description="Basic and acidic residues" evidence="2">
    <location>
        <begin position="126"/>
        <end position="142"/>
    </location>
</feature>
<dbReference type="PANTHER" id="PTHR21715:SF0">
    <property type="entry name" value="RH04127P"/>
    <property type="match status" value="1"/>
</dbReference>
<feature type="region of interest" description="Disordered" evidence="2">
    <location>
        <begin position="1596"/>
        <end position="1615"/>
    </location>
</feature>
<feature type="compositionally biased region" description="Basic and acidic residues" evidence="2">
    <location>
        <begin position="1733"/>
        <end position="1752"/>
    </location>
</feature>
<dbReference type="OMA" id="RENIAWP"/>
<feature type="region of interest" description="Disordered" evidence="2">
    <location>
        <begin position="1822"/>
        <end position="1850"/>
    </location>
</feature>
<evidence type="ECO:0000313" key="5">
    <source>
        <dbReference type="Proteomes" id="UP000019132"/>
    </source>
</evidence>
<feature type="region of interest" description="Disordered" evidence="2">
    <location>
        <begin position="120"/>
        <end position="275"/>
    </location>
</feature>
<reference evidence="4" key="3">
    <citation type="submission" date="2015-02" db="UniProtKB">
        <authorList>
            <consortium name="EnsemblProtists"/>
        </authorList>
    </citation>
    <scope>IDENTIFICATION</scope>
    <source>
        <strain evidence="4">DAOM BR144</strain>
    </source>
</reference>
<dbReference type="STRING" id="431595.K3WV85"/>
<keyword evidence="1" id="KW-0175">Coiled coil</keyword>
<accession>K3WV85</accession>
<feature type="domain" description="WW" evidence="3">
    <location>
        <begin position="73"/>
        <end position="107"/>
    </location>
</feature>
<feature type="compositionally biased region" description="Basic and acidic residues" evidence="2">
    <location>
        <begin position="337"/>
        <end position="346"/>
    </location>
</feature>
<feature type="compositionally biased region" description="Basic and acidic residues" evidence="2">
    <location>
        <begin position="1639"/>
        <end position="1654"/>
    </location>
</feature>
<evidence type="ECO:0000313" key="4">
    <source>
        <dbReference type="EnsemblProtists" id="PYU1_T008883"/>
    </source>
</evidence>
<protein>
    <recommendedName>
        <fullName evidence="3">WW domain-containing protein</fullName>
    </recommendedName>
</protein>
<feature type="region of interest" description="Disordered" evidence="2">
    <location>
        <begin position="301"/>
        <end position="358"/>
    </location>
</feature>
<sequence>MDGQNDSIVLEEEIDPNYEPTEREVLEYATWLGMDLENEQDLFWIAREGLKARVCRLVLIVHRFELIVMLEQAPLPENWKPCKTTDTEEIYYFNFATGQSTWDHPCDEFYRNLYEDNKKKRPTGKSFHDSTDEKKKKEKEDVAELLGRKGSGKKKKNSAKTEPLGPPVLAGGKSNPLEKKPLPGLSSKLGGGGLGALGGPSAGGLRPVGGGGSTLGRLRGESKDLDNGDGSDEDDAPVISIAGLSKPPLGGLLIKKSLPSSSSSSASLSRADSKVEMDGLQANFEKKKQKMLDDQAHVLQELEETHTEAMSALQKKMQKQLEELQDDEDNKLKQKKRELDKKRNELENQFDTDESSLLRERKEKLKKLEHDVETALAQKHQDLGKETQKETDRIQVKHEERLRELQEAHKKEDKQLQAKLDALLGEKSDRLNITSELKAEVDKLKQALASLESESQRLRDENDALVHGKANLEKVLVQAQHDMADLKQKQAAAVASASASASVETIDKSKTVPDKCVNCETFQTQAKKAEAERDQVRAEVEKCKITMQECEQTISALNQQIDEIRQTSQVKATDGSVGAAAAERNLQEKDKEIAALREQEAKLIAEITAIRAQQESVAAELAVMNTKCDRLRAEKSALAEELELAREREKEKVSVVLSESTPASVPVPENDALLEAAQAEIANLKNELSELQEQLTVLSKTNVQIKEQLLKESNEKKSLREQLDSKADQLGQELSKTIEDLRAEVKALEAQLDDERSSRSELTEACDQLRKEKQEVEVEKRKADSELARLDDDKQRLESEKAVLSRQLKELNDSLKQQEHSSAVAGNAEVTNLKFEIEQLEASLKMVESEKARHAARIQGLERELESSVAENHQLTLDKESEQSRCKRVESERDTLTQRVKRLEDDFAALDQKLQAAQTETADVNVQLNKTRLKEQAATEKNAQLANEIAQLELRIQSQASEKQHLESEKALLSRHLNELSNSLKQQEQSSAVASNMELTKQKYEIEQLKTTLKMLESDKAYIATRVQTLEREVESSTAATHQLTLDKENEQIRFKKVEAERTALSHRVKSLEDDYEACEQKLRSTVAENADVKAQLGKSKLKEQASTEKVTQLTNEVGQLEQQTQSQQVELDKVTKDIRTKQNQIDLKVAESSELRAENEVLRDQVSDLESSLADVKANLENRIRLLRSENSEQDVQAKHYEDDLSRTSENVKKLEAQLSETQLKWKRECSEKEILNKQTNVLNAAREELEGTIASMKRKLDAAESKWKDHESVSTRDDFQLKLKLQQTEADREALLTSKERVEFQLKAVEKELAATKDERVMAKEDSNSLRARIKTLASEKDEIQAALLSANLAQASSSSASSSARISGFAHATSSEAMLVKLQLADVNKNELEAHLADVASQLEISNRRCAALEARCRDQAVDMESLHVEVSSLRAATQKMHLPALETLSLIERLDYEHKKRALKSDFLSQLRDFQEREDQALIRHKARLRSQYEKQLDDLVAELEKKKQIRMEQEGAATLQMIEQIRQEREVKCKELTRQVREEMQDLEQELMERKEHHLQTIVEAIRKEEEALGSRLRESRQALREEELVRAARTATTTPSVTGSKQQSKVIQPLLSPGEVRAQHLTFEGDDNGGARDSDPNNEARKNAQDGFASSSPRRKSFNNGKTAARLSFGTGATENQTRHHLTQRRRSKNSDANSREYRKWSQRLLDENNLLSKAKLLISNQRRELKKQGDQLRRDKEDWKRDRHTTRHPQQHAILDEIKHMIEQNTAAWNQSVRQLREREAWIKRREQNIAKMQRIVDKLRLTRSRRRTMSNNHSGYLTDNDEEDEDENRFFSDGEGNQSEIGSLLDTLEKLDEELVSEVGELSEDLLEETRHKKSPKVSPTDRYRGWDGNNEHQNYADVDDFRHYLPMSYMMPPALPSDFAAASAWRYPDAALRGYPSVSRVPTRRPRGLNSNDRVPERVDMFQRQISRWAKDREKVQHAATKHASWLSEMCQELKEYGAKYKDNEAARDSAAAITILEEGDDNGQ</sequence>
<reference evidence="5" key="2">
    <citation type="submission" date="2010-04" db="EMBL/GenBank/DDBJ databases">
        <authorList>
            <person name="Buell R."/>
            <person name="Hamilton J."/>
            <person name="Hostetler J."/>
        </authorList>
    </citation>
    <scope>NUCLEOTIDE SEQUENCE [LARGE SCALE GENOMIC DNA]</scope>
    <source>
        <strain evidence="5">DAOM:BR144</strain>
    </source>
</reference>
<dbReference type="CDD" id="cd00201">
    <property type="entry name" value="WW"/>
    <property type="match status" value="1"/>
</dbReference>
<dbReference type="eggNOG" id="ENOG502RV63">
    <property type="taxonomic scope" value="Eukaryota"/>
</dbReference>
<evidence type="ECO:0000259" key="3">
    <source>
        <dbReference type="PROSITE" id="PS50020"/>
    </source>
</evidence>
<dbReference type="EMBL" id="GL376558">
    <property type="status" value="NOT_ANNOTATED_CDS"/>
    <property type="molecule type" value="Genomic_DNA"/>
</dbReference>
<evidence type="ECO:0000256" key="2">
    <source>
        <dbReference type="SAM" id="MobiDB-lite"/>
    </source>
</evidence>
<keyword evidence="5" id="KW-1185">Reference proteome</keyword>
<dbReference type="Gene3D" id="3.30.1470.10">
    <property type="entry name" value="Photosystem I PsaD, reaction center subunit II"/>
    <property type="match status" value="2"/>
</dbReference>
<feature type="compositionally biased region" description="Low complexity" evidence="2">
    <location>
        <begin position="243"/>
        <end position="269"/>
    </location>
</feature>